<organism evidence="2 3">
    <name type="scientific">Terrapene triunguis</name>
    <name type="common">Three-toed box turtle</name>
    <dbReference type="NCBI Taxonomy" id="2587831"/>
    <lineage>
        <taxon>Eukaryota</taxon>
        <taxon>Metazoa</taxon>
        <taxon>Chordata</taxon>
        <taxon>Craniata</taxon>
        <taxon>Vertebrata</taxon>
        <taxon>Euteleostomi</taxon>
        <taxon>Archelosauria</taxon>
        <taxon>Testudinata</taxon>
        <taxon>Testudines</taxon>
        <taxon>Cryptodira</taxon>
        <taxon>Durocryptodira</taxon>
        <taxon>Testudinoidea</taxon>
        <taxon>Emydidae</taxon>
        <taxon>Terrapene</taxon>
    </lineage>
</organism>
<reference evidence="2" key="2">
    <citation type="submission" date="2025-09" db="UniProtKB">
        <authorList>
            <consortium name="Ensembl"/>
        </authorList>
    </citation>
    <scope>IDENTIFICATION</scope>
</reference>
<protein>
    <recommendedName>
        <fullName evidence="1">Heterogeneous nuclear ribonucleoprotein Q acidic domain-containing protein</fullName>
    </recommendedName>
</protein>
<evidence type="ECO:0000313" key="2">
    <source>
        <dbReference type="Ensembl" id="ENSTMTP00000032121.1"/>
    </source>
</evidence>
<accession>A0A674KDY8</accession>
<dbReference type="Pfam" id="PF18360">
    <property type="entry name" value="hnRNP_Q_AcD"/>
    <property type="match status" value="1"/>
</dbReference>
<dbReference type="GeneTree" id="ENSGT00900000143321"/>
<dbReference type="InterPro" id="IPR041337">
    <property type="entry name" value="hnRNP_Q_AcD"/>
</dbReference>
<reference evidence="2" key="1">
    <citation type="submission" date="2025-08" db="UniProtKB">
        <authorList>
            <consortium name="Ensembl"/>
        </authorList>
    </citation>
    <scope>IDENTIFICATION</scope>
</reference>
<sequence length="106" mass="11725">MATEHVNGNGTGEPMDTSATFTHSEHFQIWLDAGLQLQVAEKLDGVYLVGLVAHGDLDKRAIEVVKEFNKEGLLAALQHFKDPNVSHEVILPVYVALVRLLLEYCV</sequence>
<evidence type="ECO:0000313" key="3">
    <source>
        <dbReference type="Proteomes" id="UP000472274"/>
    </source>
</evidence>
<proteinExistence type="predicted"/>
<evidence type="ECO:0000259" key="1">
    <source>
        <dbReference type="Pfam" id="PF18360"/>
    </source>
</evidence>
<dbReference type="InParanoid" id="A0A674KDY8"/>
<name>A0A674KDY8_9SAUR</name>
<keyword evidence="3" id="KW-1185">Reference proteome</keyword>
<dbReference type="Ensembl" id="ENSTMTT00000033272.1">
    <property type="protein sequence ID" value="ENSTMTP00000032121.1"/>
    <property type="gene ID" value="ENSTMTG00000023010.1"/>
</dbReference>
<dbReference type="AlphaFoldDB" id="A0A674KDY8"/>
<feature type="domain" description="Heterogeneous nuclear ribonucleoprotein Q acidic" evidence="1">
    <location>
        <begin position="34"/>
        <end position="87"/>
    </location>
</feature>
<dbReference type="Proteomes" id="UP000472274">
    <property type="component" value="Unplaced"/>
</dbReference>